<keyword evidence="2" id="KW-0548">Nucleotidyltransferase</keyword>
<protein>
    <submittedName>
        <fullName evidence="2">Reverse transcriptase (RNA-dependent DNA polymerase)</fullName>
    </submittedName>
</protein>
<reference evidence="3" key="1">
    <citation type="submission" date="2016-10" db="EMBL/GenBank/DDBJ databases">
        <authorList>
            <person name="Varghese N."/>
            <person name="Submissions S."/>
        </authorList>
    </citation>
    <scope>NUCLEOTIDE SEQUENCE [LARGE SCALE GENOMIC DNA]</scope>
    <source>
        <strain evidence="3">DSM 26894</strain>
    </source>
</reference>
<dbReference type="STRING" id="311180.SAMN04488050_12534"/>
<name>A0A1I6WKE8_9RHOB</name>
<keyword evidence="2" id="KW-0808">Transferase</keyword>
<feature type="domain" description="Reverse transcriptase" evidence="1">
    <location>
        <begin position="31"/>
        <end position="295"/>
    </location>
</feature>
<dbReference type="EMBL" id="FOZW01000025">
    <property type="protein sequence ID" value="SFT26488.1"/>
    <property type="molecule type" value="Genomic_DNA"/>
</dbReference>
<dbReference type="OrthoDB" id="9780724at2"/>
<proteinExistence type="predicted"/>
<evidence type="ECO:0000313" key="2">
    <source>
        <dbReference type="EMBL" id="SFT26488.1"/>
    </source>
</evidence>
<dbReference type="AlphaFoldDB" id="A0A1I6WKE8"/>
<keyword evidence="2" id="KW-0695">RNA-directed DNA polymerase</keyword>
<dbReference type="GO" id="GO:0003964">
    <property type="term" value="F:RNA-directed DNA polymerase activity"/>
    <property type="evidence" value="ECO:0007669"/>
    <property type="project" value="UniProtKB-KW"/>
</dbReference>
<evidence type="ECO:0000259" key="1">
    <source>
        <dbReference type="PROSITE" id="PS50878"/>
    </source>
</evidence>
<dbReference type="Pfam" id="PF00078">
    <property type="entry name" value="RVT_1"/>
    <property type="match status" value="1"/>
</dbReference>
<dbReference type="InterPro" id="IPR000477">
    <property type="entry name" value="RT_dom"/>
</dbReference>
<sequence>MVLTVSDRLKRLLAVGYFPKELPPSFTTRTFSSQVDDIEESWAAHEGSLGQQQRRKYPPITNYSRFDMARKGHSRRILAIPNPISQFFLSKAICEHQGEFEETFKGSEISLTPANISASSSRAVPLEAISKLSEKRIQSYATAKVILQTDVLSFYHSIYTHSIPWALHGKRVAKKNRSTSDPLMFGNLIDALMRSCQDGQTIGVPVGPDTSRIISEIILCAAERQVGAENFAKLSAGYRYMDDFFLCFSSHVDAETFLAALREAMLSFDLQLNAAKTQIFDAIEYNEEAWPGDISQLKIRSGSQNQRRDLMRYFTESIRLGKLWPDESIASFSIRKSSRILVERENWDIYEPFLLRMARENSNSLDSVVKIICTYAAAGYPMSGRVQTFAEGMIEEHAPYNHHYEVAWTLWLCRSLGIRLGERATQLASRVENSACACLFLMLRSRSLLTGRGSITEWTGTVTSEDLHGEHWMLIYEAGVRKTWKIPGAEAAVTGEPHFRALKEKDVSFFDTSARNVPLELPQINRLLERALEGRRTAVLNGNILFESRIPRSRREYQTLGEDYGEDSGNWDEEFHVFGNELDDLDELF</sequence>
<evidence type="ECO:0000313" key="3">
    <source>
        <dbReference type="Proteomes" id="UP000199392"/>
    </source>
</evidence>
<dbReference type="Proteomes" id="UP000199392">
    <property type="component" value="Unassembled WGS sequence"/>
</dbReference>
<accession>A0A1I6WKE8</accession>
<dbReference type="PROSITE" id="PS50878">
    <property type="entry name" value="RT_POL"/>
    <property type="match status" value="1"/>
</dbReference>
<keyword evidence="3" id="KW-1185">Reference proteome</keyword>
<organism evidence="2 3">
    <name type="scientific">Alloyangia pacifica</name>
    <dbReference type="NCBI Taxonomy" id="311180"/>
    <lineage>
        <taxon>Bacteria</taxon>
        <taxon>Pseudomonadati</taxon>
        <taxon>Pseudomonadota</taxon>
        <taxon>Alphaproteobacteria</taxon>
        <taxon>Rhodobacterales</taxon>
        <taxon>Roseobacteraceae</taxon>
        <taxon>Alloyangia</taxon>
    </lineage>
</organism>
<gene>
    <name evidence="2" type="ORF">SAMN04488050_12534</name>
</gene>
<dbReference type="CDD" id="cd01646">
    <property type="entry name" value="RT_Bac_retron_I"/>
    <property type="match status" value="1"/>
</dbReference>